<protein>
    <recommendedName>
        <fullName evidence="3">Intradiol ring-cleavage dioxygenases domain-containing protein</fullName>
    </recommendedName>
</protein>
<dbReference type="GO" id="GO:0016702">
    <property type="term" value="F:oxidoreductase activity, acting on single donors with incorporation of molecular oxygen, incorporation of two atoms of oxygen"/>
    <property type="evidence" value="ECO:0007669"/>
    <property type="project" value="InterPro"/>
</dbReference>
<evidence type="ECO:0000313" key="1">
    <source>
        <dbReference type="EMBL" id="CBF87292.1"/>
    </source>
</evidence>
<proteinExistence type="predicted"/>
<dbReference type="VEuPathDB" id="FungiDB:AN9268"/>
<dbReference type="GeneID" id="2867807"/>
<dbReference type="Gene3D" id="2.60.130.10">
    <property type="entry name" value="Aromatic compound dioxygenase"/>
    <property type="match status" value="1"/>
</dbReference>
<name>C8VQB3_EMENI</name>
<dbReference type="CDD" id="cd03457">
    <property type="entry name" value="intradiol_dioxygenase_like"/>
    <property type="match status" value="1"/>
</dbReference>
<dbReference type="GO" id="GO:0005506">
    <property type="term" value="F:iron ion binding"/>
    <property type="evidence" value="ECO:0007669"/>
    <property type="project" value="InterPro"/>
</dbReference>
<dbReference type="OMA" id="HYAGRST"/>
<organism evidence="1 2">
    <name type="scientific">Emericella nidulans (strain FGSC A4 / ATCC 38163 / CBS 112.46 / NRRL 194 / M139)</name>
    <name type="common">Aspergillus nidulans</name>
    <dbReference type="NCBI Taxonomy" id="227321"/>
    <lineage>
        <taxon>Eukaryota</taxon>
        <taxon>Fungi</taxon>
        <taxon>Dikarya</taxon>
        <taxon>Ascomycota</taxon>
        <taxon>Pezizomycotina</taxon>
        <taxon>Eurotiomycetes</taxon>
        <taxon>Eurotiomycetidae</taxon>
        <taxon>Eurotiales</taxon>
        <taxon>Aspergillaceae</taxon>
        <taxon>Aspergillus</taxon>
        <taxon>Aspergillus subgen. Nidulantes</taxon>
    </lineage>
</organism>
<dbReference type="OrthoDB" id="121380at2759"/>
<reference evidence="2" key="1">
    <citation type="journal article" date="2005" name="Nature">
        <title>Sequencing of Aspergillus nidulans and comparative analysis with A. fumigatus and A. oryzae.</title>
        <authorList>
            <person name="Galagan J.E."/>
            <person name="Calvo S.E."/>
            <person name="Cuomo C."/>
            <person name="Ma L.J."/>
            <person name="Wortman J.R."/>
            <person name="Batzoglou S."/>
            <person name="Lee S.I."/>
            <person name="Basturkmen M."/>
            <person name="Spevak C.C."/>
            <person name="Clutterbuck J."/>
            <person name="Kapitonov V."/>
            <person name="Jurka J."/>
            <person name="Scazzocchio C."/>
            <person name="Farman M."/>
            <person name="Butler J."/>
            <person name="Purcell S."/>
            <person name="Harris S."/>
            <person name="Braus G.H."/>
            <person name="Draht O."/>
            <person name="Busch S."/>
            <person name="D'Enfert C."/>
            <person name="Bouchier C."/>
            <person name="Goldman G.H."/>
            <person name="Bell-Pedersen D."/>
            <person name="Griffiths-Jones S."/>
            <person name="Doonan J.H."/>
            <person name="Yu J."/>
            <person name="Vienken K."/>
            <person name="Pain A."/>
            <person name="Freitag M."/>
            <person name="Selker E.U."/>
            <person name="Archer D.B."/>
            <person name="Penalva M.A."/>
            <person name="Oakley B.R."/>
            <person name="Momany M."/>
            <person name="Tanaka T."/>
            <person name="Kumagai T."/>
            <person name="Asai K."/>
            <person name="Machida M."/>
            <person name="Nierman W.C."/>
            <person name="Denning D.W."/>
            <person name="Caddick M."/>
            <person name="Hynes M."/>
            <person name="Paoletti M."/>
            <person name="Fischer R."/>
            <person name="Miller B."/>
            <person name="Dyer P."/>
            <person name="Sachs M.S."/>
            <person name="Osmani S.A."/>
            <person name="Birren B.W."/>
        </authorList>
    </citation>
    <scope>NUCLEOTIDE SEQUENCE [LARGE SCALE GENOMIC DNA]</scope>
    <source>
        <strain evidence="2">FGSC A4 / ATCC 38163 / CBS 112.46 / NRRL 194 / M139</strain>
    </source>
</reference>
<gene>
    <name evidence="1" type="ORF">ANIA_09268</name>
</gene>
<dbReference type="RefSeq" id="XP_050468950.1">
    <property type="nucleotide sequence ID" value="XM_050613109.1"/>
</dbReference>
<keyword evidence="2" id="KW-1185">Reference proteome</keyword>
<dbReference type="PANTHER" id="PTHR34315">
    <property type="match status" value="1"/>
</dbReference>
<evidence type="ECO:0000313" key="2">
    <source>
        <dbReference type="Proteomes" id="UP000000560"/>
    </source>
</evidence>
<dbReference type="InParanoid" id="C8VQB3"/>
<dbReference type="EMBL" id="BN001308">
    <property type="protein sequence ID" value="CBF87292.1"/>
    <property type="molecule type" value="Genomic_DNA"/>
</dbReference>
<dbReference type="HOGENOM" id="CLU_027719_0_0_1"/>
<dbReference type="SUPFAM" id="SSF49482">
    <property type="entry name" value="Aromatic compound dioxygenase"/>
    <property type="match status" value="1"/>
</dbReference>
<accession>C8VQB3</accession>
<reference evidence="2" key="2">
    <citation type="journal article" date="2009" name="Fungal Genet. Biol.">
        <title>The 2008 update of the Aspergillus nidulans genome annotation: a community effort.</title>
        <authorList>
            <person name="Wortman J.R."/>
            <person name="Gilsenan J.M."/>
            <person name="Joardar V."/>
            <person name="Deegan J."/>
            <person name="Clutterbuck J."/>
            <person name="Andersen M.R."/>
            <person name="Archer D."/>
            <person name="Bencina M."/>
            <person name="Braus G."/>
            <person name="Coutinho P."/>
            <person name="von Dohren H."/>
            <person name="Doonan J."/>
            <person name="Driessen A.J."/>
            <person name="Durek P."/>
            <person name="Espeso E."/>
            <person name="Fekete E."/>
            <person name="Flipphi M."/>
            <person name="Estrada C.G."/>
            <person name="Geysens S."/>
            <person name="Goldman G."/>
            <person name="de Groot P.W."/>
            <person name="Hansen K."/>
            <person name="Harris S.D."/>
            <person name="Heinekamp T."/>
            <person name="Helmstaedt K."/>
            <person name="Henrissat B."/>
            <person name="Hofmann G."/>
            <person name="Homan T."/>
            <person name="Horio T."/>
            <person name="Horiuchi H."/>
            <person name="James S."/>
            <person name="Jones M."/>
            <person name="Karaffa L."/>
            <person name="Karanyi Z."/>
            <person name="Kato M."/>
            <person name="Keller N."/>
            <person name="Kelly D.E."/>
            <person name="Kiel J.A."/>
            <person name="Kim J.M."/>
            <person name="van der Klei I.J."/>
            <person name="Klis F.M."/>
            <person name="Kovalchuk A."/>
            <person name="Krasevec N."/>
            <person name="Kubicek C.P."/>
            <person name="Liu B."/>
            <person name="Maccabe A."/>
            <person name="Meyer V."/>
            <person name="Mirabito P."/>
            <person name="Miskei M."/>
            <person name="Mos M."/>
            <person name="Mullins J."/>
            <person name="Nelson D.R."/>
            <person name="Nielsen J."/>
            <person name="Oakley B.R."/>
            <person name="Osmani S.A."/>
            <person name="Pakula T."/>
            <person name="Paszewski A."/>
            <person name="Paulsen I."/>
            <person name="Pilsyk S."/>
            <person name="Pocsi I."/>
            <person name="Punt P.J."/>
            <person name="Ram A.F."/>
            <person name="Ren Q."/>
            <person name="Robellet X."/>
            <person name="Robson G."/>
            <person name="Seiboth B."/>
            <person name="van Solingen P."/>
            <person name="Specht T."/>
            <person name="Sun J."/>
            <person name="Taheri-Talesh N."/>
            <person name="Takeshita N."/>
            <person name="Ussery D."/>
            <person name="vanKuyk P.A."/>
            <person name="Visser H."/>
            <person name="van de Vondervoort P.J."/>
            <person name="de Vries R.P."/>
            <person name="Walton J."/>
            <person name="Xiang X."/>
            <person name="Xiong Y."/>
            <person name="Zeng A.P."/>
            <person name="Brandt B.W."/>
            <person name="Cornell M.J."/>
            <person name="van den Hondel C.A."/>
            <person name="Visser J."/>
            <person name="Oliver S.G."/>
            <person name="Turner G."/>
        </authorList>
    </citation>
    <scope>GENOME REANNOTATION</scope>
    <source>
        <strain evidence="2">FGSC A4 / ATCC 38163 / CBS 112.46 / NRRL 194 / M139</strain>
    </source>
</reference>
<dbReference type="eggNOG" id="ENOG502QPRK">
    <property type="taxonomic scope" value="Eukaryota"/>
</dbReference>
<evidence type="ECO:0008006" key="3">
    <source>
        <dbReference type="Google" id="ProtNLM"/>
    </source>
</evidence>
<dbReference type="AlphaFoldDB" id="C8VQB3"/>
<dbReference type="KEGG" id="ani:ANIA_09268"/>
<dbReference type="Proteomes" id="UP000000560">
    <property type="component" value="Chromosome VIII"/>
</dbReference>
<dbReference type="PANTHER" id="PTHR34315:SF9">
    <property type="entry name" value="INTRADIOL RING-CLEAVAGE DIOXYGENASES DOMAIN-CONTAINING PROTEIN-RELATED"/>
    <property type="match status" value="1"/>
</dbReference>
<sequence length="280" mass="30717">MVSFVAHLLRGLGNCARSFEESGLTARSIRSRAQLAKQYRARHLLCTRDTDDVSKTDHKCSEDYTLSTSESGDLRYHQRAVSRRASSCLKSTIGEMKIIVCVLNPQGETDQAGVPVVLDLQFVDVSTCQPIEGIYAETWNCNATGVYSGAQGNGNGNSEDDSILQETFLRRVSKTGEEGVVTFNTLFPGHYAGRATHYHVLAHLDAALLENNTLTGGSVPHIGQLFFDQDLITAVEVTSPYSSNTVEITKNTEDSPGEYREYSSRFFVSTAQQGCCSRHS</sequence>
<dbReference type="InterPro" id="IPR015889">
    <property type="entry name" value="Intradiol_dOase_core"/>
</dbReference>